<evidence type="ECO:0000256" key="6">
    <source>
        <dbReference type="SAM" id="Phobius"/>
    </source>
</evidence>
<evidence type="ECO:0000256" key="4">
    <source>
        <dbReference type="ARBA" id="ARBA00023136"/>
    </source>
</evidence>
<feature type="transmembrane region" description="Helical" evidence="6">
    <location>
        <begin position="81"/>
        <end position="102"/>
    </location>
</feature>
<sequence length="145" mass="15545">MDQQPPYPPQQPYGQQPSGWQPGGQLSAMDRTWGGAAHWSALVAAFLALAFLGPLLVLLVRSDSPWVRRQAVESLNFQLSMVIYGIVGGILAVVVVVLTLGIGLLAVIPLALAAAAFWLVFTIIGAVKASNGEDYRYPLTIRMVS</sequence>
<keyword evidence="4 6" id="KW-0472">Membrane</keyword>
<keyword evidence="3 6" id="KW-1133">Transmembrane helix</keyword>
<dbReference type="InterPro" id="IPR019109">
    <property type="entry name" value="MamF_MmsF"/>
</dbReference>
<evidence type="ECO:0000256" key="1">
    <source>
        <dbReference type="ARBA" id="ARBA00004141"/>
    </source>
</evidence>
<dbReference type="RefSeq" id="WP_214059022.1">
    <property type="nucleotide sequence ID" value="NZ_BAAAHS010000102.1"/>
</dbReference>
<evidence type="ECO:0000256" key="3">
    <source>
        <dbReference type="ARBA" id="ARBA00022989"/>
    </source>
</evidence>
<name>A0ABX8EHM6_9ACTN</name>
<proteinExistence type="predicted"/>
<dbReference type="EMBL" id="CP075371">
    <property type="protein sequence ID" value="QVT79597.1"/>
    <property type="molecule type" value="Genomic_DNA"/>
</dbReference>
<feature type="compositionally biased region" description="Pro residues" evidence="5">
    <location>
        <begin position="1"/>
        <end position="11"/>
    </location>
</feature>
<reference evidence="7 8" key="1">
    <citation type="submission" date="2021-05" db="EMBL/GenBank/DDBJ databases">
        <title>Complete genome of Nocardioides aquaticus KCTC 9944T isolated from meromictic and hypersaline Ekho Lake, Antarctica.</title>
        <authorList>
            <person name="Hwang K."/>
            <person name="Kim K.M."/>
            <person name="Choe H."/>
        </authorList>
    </citation>
    <scope>NUCLEOTIDE SEQUENCE [LARGE SCALE GENOMIC DNA]</scope>
    <source>
        <strain evidence="7 8">KCTC 9944</strain>
    </source>
</reference>
<protein>
    <recommendedName>
        <fullName evidence="9">DUF4870 domain-containing protein</fullName>
    </recommendedName>
</protein>
<feature type="compositionally biased region" description="Low complexity" evidence="5">
    <location>
        <begin position="12"/>
        <end position="22"/>
    </location>
</feature>
<feature type="transmembrane region" description="Helical" evidence="6">
    <location>
        <begin position="36"/>
        <end position="60"/>
    </location>
</feature>
<dbReference type="Proteomes" id="UP000679307">
    <property type="component" value="Chromosome"/>
</dbReference>
<evidence type="ECO:0000313" key="7">
    <source>
        <dbReference type="EMBL" id="QVT79597.1"/>
    </source>
</evidence>
<evidence type="ECO:0000256" key="5">
    <source>
        <dbReference type="SAM" id="MobiDB-lite"/>
    </source>
</evidence>
<keyword evidence="2 6" id="KW-0812">Transmembrane</keyword>
<organism evidence="7 8">
    <name type="scientific">Nocardioides aquaticus</name>
    <dbReference type="NCBI Taxonomy" id="160826"/>
    <lineage>
        <taxon>Bacteria</taxon>
        <taxon>Bacillati</taxon>
        <taxon>Actinomycetota</taxon>
        <taxon>Actinomycetes</taxon>
        <taxon>Propionibacteriales</taxon>
        <taxon>Nocardioidaceae</taxon>
        <taxon>Nocardioides</taxon>
    </lineage>
</organism>
<evidence type="ECO:0000256" key="2">
    <source>
        <dbReference type="ARBA" id="ARBA00022692"/>
    </source>
</evidence>
<gene>
    <name evidence="7" type="ORF">ENKNEFLB_01980</name>
</gene>
<evidence type="ECO:0008006" key="9">
    <source>
        <dbReference type="Google" id="ProtNLM"/>
    </source>
</evidence>
<comment type="subcellular location">
    <subcellularLocation>
        <location evidence="1">Membrane</location>
        <topology evidence="1">Multi-pass membrane protein</topology>
    </subcellularLocation>
</comment>
<feature type="region of interest" description="Disordered" evidence="5">
    <location>
        <begin position="1"/>
        <end position="22"/>
    </location>
</feature>
<dbReference type="Pfam" id="PF09685">
    <property type="entry name" value="MamF_MmsF"/>
    <property type="match status" value="1"/>
</dbReference>
<keyword evidence="8" id="KW-1185">Reference proteome</keyword>
<accession>A0ABX8EHM6</accession>
<feature type="transmembrane region" description="Helical" evidence="6">
    <location>
        <begin position="108"/>
        <end position="127"/>
    </location>
</feature>
<evidence type="ECO:0000313" key="8">
    <source>
        <dbReference type="Proteomes" id="UP000679307"/>
    </source>
</evidence>